<dbReference type="EMBL" id="JAGKQM010000002">
    <property type="protein sequence ID" value="KAH0939759.1"/>
    <property type="molecule type" value="Genomic_DNA"/>
</dbReference>
<keyword evidence="2" id="KW-1185">Reference proteome</keyword>
<gene>
    <name evidence="1" type="ORF">HID58_007220</name>
</gene>
<name>A0ABQ8EDS4_BRANA</name>
<organism evidence="1 2">
    <name type="scientific">Brassica napus</name>
    <name type="common">Rape</name>
    <dbReference type="NCBI Taxonomy" id="3708"/>
    <lineage>
        <taxon>Eukaryota</taxon>
        <taxon>Viridiplantae</taxon>
        <taxon>Streptophyta</taxon>
        <taxon>Embryophyta</taxon>
        <taxon>Tracheophyta</taxon>
        <taxon>Spermatophyta</taxon>
        <taxon>Magnoliopsida</taxon>
        <taxon>eudicotyledons</taxon>
        <taxon>Gunneridae</taxon>
        <taxon>Pentapetalae</taxon>
        <taxon>rosids</taxon>
        <taxon>malvids</taxon>
        <taxon>Brassicales</taxon>
        <taxon>Brassicaceae</taxon>
        <taxon>Brassiceae</taxon>
        <taxon>Brassica</taxon>
    </lineage>
</organism>
<evidence type="ECO:0000313" key="2">
    <source>
        <dbReference type="Proteomes" id="UP000824890"/>
    </source>
</evidence>
<accession>A0ABQ8EDS4</accession>
<evidence type="ECO:0000313" key="1">
    <source>
        <dbReference type="EMBL" id="KAH0939759.1"/>
    </source>
</evidence>
<dbReference type="Proteomes" id="UP000824890">
    <property type="component" value="Unassembled WGS sequence"/>
</dbReference>
<protein>
    <submittedName>
        <fullName evidence="1">Uncharacterized protein</fullName>
    </submittedName>
</protein>
<sequence>MMNLAITSYLNALSLQGCEMLRRFHSSSVPLIGCLMPTRTMVKLAILQVWQAAIYELCKERNRRLHDGINDLHYCPLATRLVPACRSSGLIPHNRRSSSALLIF</sequence>
<comment type="caution">
    <text evidence="1">The sequence shown here is derived from an EMBL/GenBank/DDBJ whole genome shotgun (WGS) entry which is preliminary data.</text>
</comment>
<reference evidence="1 2" key="1">
    <citation type="submission" date="2021-05" db="EMBL/GenBank/DDBJ databases">
        <title>Genome Assembly of Synthetic Allotetraploid Brassica napus Reveals Homoeologous Exchanges between Subgenomes.</title>
        <authorList>
            <person name="Davis J.T."/>
        </authorList>
    </citation>
    <scope>NUCLEOTIDE SEQUENCE [LARGE SCALE GENOMIC DNA]</scope>
    <source>
        <strain evidence="2">cv. Da-Ae</strain>
        <tissue evidence="1">Seedling</tissue>
    </source>
</reference>
<proteinExistence type="predicted"/>